<accession>A0A7Z0SE72</accession>
<sequence>MPDVFPFHGEFGWLENGDYLLLGESNLLQQKADIEEKYIKDIAENNDSMLRLKEENKFLQFYLKKEYRF</sequence>
<dbReference type="AlphaFoldDB" id="A0A7Z0SE72"/>
<organism evidence="1 2">
    <name type="scientific">Candidatus Methanofishera endochildressiae</name>
    <dbReference type="NCBI Taxonomy" id="2738884"/>
    <lineage>
        <taxon>Bacteria</taxon>
        <taxon>Pseudomonadati</taxon>
        <taxon>Pseudomonadota</taxon>
        <taxon>Gammaproteobacteria</taxon>
        <taxon>Candidatus Methanofishera</taxon>
    </lineage>
</organism>
<evidence type="ECO:0000313" key="1">
    <source>
        <dbReference type="EMBL" id="NYT47437.1"/>
    </source>
</evidence>
<dbReference type="Proteomes" id="UP000537890">
    <property type="component" value="Unassembled WGS sequence"/>
</dbReference>
<reference evidence="1 2" key="1">
    <citation type="submission" date="2020-05" db="EMBL/GenBank/DDBJ databases">
        <title>Horizontal transmission and recombination maintain forever young bacterial symbiont genomes.</title>
        <authorList>
            <person name="Russell S.L."/>
            <person name="Pepper-Tunick E."/>
            <person name="Svedberg J."/>
            <person name="Byrne A."/>
            <person name="Ruelas Castillo J."/>
            <person name="Vollmers C."/>
            <person name="Beinart R.A."/>
            <person name="Corbett-Detig R."/>
        </authorList>
    </citation>
    <scope>NUCLEOTIDE SEQUENCE [LARGE SCALE GENOMIC DNA]</scope>
    <source>
        <strain evidence="1">4727-3</strain>
    </source>
</reference>
<dbReference type="EMBL" id="JACCHS010000150">
    <property type="protein sequence ID" value="NYT47437.1"/>
    <property type="molecule type" value="Genomic_DNA"/>
</dbReference>
<comment type="caution">
    <text evidence="1">The sequence shown here is derived from an EMBL/GenBank/DDBJ whole genome shotgun (WGS) entry which is preliminary data.</text>
</comment>
<protein>
    <submittedName>
        <fullName evidence="1">Uncharacterized protein</fullName>
    </submittedName>
</protein>
<name>A0A7Z0SE72_9GAMM</name>
<evidence type="ECO:0000313" key="2">
    <source>
        <dbReference type="Proteomes" id="UP000537890"/>
    </source>
</evidence>
<proteinExistence type="predicted"/>
<gene>
    <name evidence="1" type="ORF">H0A75_07550</name>
</gene>